<dbReference type="AlphaFoldDB" id="A0A1F4ZU28"/>
<protein>
    <recommendedName>
        <fullName evidence="2">GIY-YIG domain-containing protein</fullName>
    </recommendedName>
</protein>
<dbReference type="InterPro" id="IPR035901">
    <property type="entry name" value="GIY-YIG_endonuc_sf"/>
</dbReference>
<dbReference type="PANTHER" id="PTHR34477">
    <property type="entry name" value="UPF0213 PROTEIN YHBQ"/>
    <property type="match status" value="1"/>
</dbReference>
<evidence type="ECO:0000259" key="2">
    <source>
        <dbReference type="PROSITE" id="PS50164"/>
    </source>
</evidence>
<dbReference type="InterPro" id="IPR050190">
    <property type="entry name" value="UPF0213_domain"/>
</dbReference>
<evidence type="ECO:0000313" key="3">
    <source>
        <dbReference type="EMBL" id="OGD08957.1"/>
    </source>
</evidence>
<organism evidence="3 4">
    <name type="scientific">Candidatus Amesbacteria bacterium RIFOXYB1_FULL_47_9</name>
    <dbReference type="NCBI Taxonomy" id="1797266"/>
    <lineage>
        <taxon>Bacteria</taxon>
        <taxon>Candidatus Amesiibacteriota</taxon>
    </lineage>
</organism>
<accession>A0A1F4ZU28</accession>
<evidence type="ECO:0000256" key="1">
    <source>
        <dbReference type="ARBA" id="ARBA00007435"/>
    </source>
</evidence>
<dbReference type="EMBL" id="MEXU01000065">
    <property type="protein sequence ID" value="OGD08957.1"/>
    <property type="molecule type" value="Genomic_DNA"/>
</dbReference>
<dbReference type="PANTHER" id="PTHR34477:SF1">
    <property type="entry name" value="UPF0213 PROTEIN YHBQ"/>
    <property type="match status" value="1"/>
</dbReference>
<reference evidence="3 4" key="1">
    <citation type="journal article" date="2016" name="Nat. Commun.">
        <title>Thousands of microbial genomes shed light on interconnected biogeochemical processes in an aquifer system.</title>
        <authorList>
            <person name="Anantharaman K."/>
            <person name="Brown C.T."/>
            <person name="Hug L.A."/>
            <person name="Sharon I."/>
            <person name="Castelle C.J."/>
            <person name="Probst A.J."/>
            <person name="Thomas B.C."/>
            <person name="Singh A."/>
            <person name="Wilkins M.J."/>
            <person name="Karaoz U."/>
            <person name="Brodie E.L."/>
            <person name="Williams K.H."/>
            <person name="Hubbard S.S."/>
            <person name="Banfield J.F."/>
        </authorList>
    </citation>
    <scope>NUCLEOTIDE SEQUENCE [LARGE SCALE GENOMIC DNA]</scope>
</reference>
<dbReference type="Gene3D" id="3.40.1440.10">
    <property type="entry name" value="GIY-YIG endonuclease"/>
    <property type="match status" value="1"/>
</dbReference>
<comment type="caution">
    <text evidence="3">The sequence shown here is derived from an EMBL/GenBank/DDBJ whole genome shotgun (WGS) entry which is preliminary data.</text>
</comment>
<dbReference type="PROSITE" id="PS50164">
    <property type="entry name" value="GIY_YIG"/>
    <property type="match status" value="1"/>
</dbReference>
<gene>
    <name evidence="3" type="ORF">A2395_02515</name>
</gene>
<dbReference type="InterPro" id="IPR000305">
    <property type="entry name" value="GIY-YIG_endonuc"/>
</dbReference>
<comment type="similarity">
    <text evidence="1">Belongs to the UPF0213 family.</text>
</comment>
<evidence type="ECO:0000313" key="4">
    <source>
        <dbReference type="Proteomes" id="UP000178188"/>
    </source>
</evidence>
<feature type="domain" description="GIY-YIG" evidence="2">
    <location>
        <begin position="1"/>
        <end position="78"/>
    </location>
</feature>
<name>A0A1F4ZU28_9BACT</name>
<dbReference type="Proteomes" id="UP000178188">
    <property type="component" value="Unassembled WGS sequence"/>
</dbReference>
<sequence length="78" mass="9301">MYYSYILLLSNNTYYTGFSSDLKHRIEEHQKGLVAQTRNSRPVKLIYYSAFVSKKKALDFEKYLKTYSGFAFRNKRLV</sequence>
<dbReference type="Pfam" id="PF01541">
    <property type="entry name" value="GIY-YIG"/>
    <property type="match status" value="1"/>
</dbReference>
<dbReference type="SUPFAM" id="SSF82771">
    <property type="entry name" value="GIY-YIG endonuclease"/>
    <property type="match status" value="1"/>
</dbReference>
<proteinExistence type="inferred from homology"/>